<dbReference type="CDD" id="cd15534">
    <property type="entry name" value="PHD2_PHF12_Rco1"/>
    <property type="match status" value="1"/>
</dbReference>
<evidence type="ECO:0000256" key="1">
    <source>
        <dbReference type="ARBA" id="ARBA00007319"/>
    </source>
</evidence>
<dbReference type="InterPro" id="IPR019787">
    <property type="entry name" value="Znf_PHD-finger"/>
</dbReference>
<dbReference type="CDD" id="cd01089">
    <property type="entry name" value="PA2G4-like"/>
    <property type="match status" value="1"/>
</dbReference>
<dbReference type="OrthoDB" id="5876363at2759"/>
<name>A0A6A6XTK8_9PLEO</name>
<feature type="compositionally biased region" description="Low complexity" evidence="6">
    <location>
        <begin position="962"/>
        <end position="971"/>
    </location>
</feature>
<dbReference type="SUPFAM" id="SSF46785">
    <property type="entry name" value="Winged helix' DNA-binding domain"/>
    <property type="match status" value="1"/>
</dbReference>
<feature type="compositionally biased region" description="Low complexity" evidence="6">
    <location>
        <begin position="1014"/>
        <end position="1027"/>
    </location>
</feature>
<protein>
    <recommendedName>
        <fullName evidence="7">PHD-type domain-containing protein</fullName>
    </recommendedName>
</protein>
<dbReference type="SUPFAM" id="SSF55920">
    <property type="entry name" value="Creatinase/aminopeptidase"/>
    <property type="match status" value="1"/>
</dbReference>
<feature type="region of interest" description="Disordered" evidence="6">
    <location>
        <begin position="383"/>
        <end position="402"/>
    </location>
</feature>
<dbReference type="Gene3D" id="3.30.40.10">
    <property type="entry name" value="Zinc/RING finger domain, C3HC4 (zinc finger)"/>
    <property type="match status" value="2"/>
</dbReference>
<dbReference type="InterPro" id="IPR036005">
    <property type="entry name" value="Creatinase/aminopeptidase-like"/>
</dbReference>
<evidence type="ECO:0000313" key="8">
    <source>
        <dbReference type="EMBL" id="KAF2799916.1"/>
    </source>
</evidence>
<dbReference type="InterPro" id="IPR001965">
    <property type="entry name" value="Znf_PHD"/>
</dbReference>
<feature type="domain" description="PHD-type" evidence="7">
    <location>
        <begin position="1282"/>
        <end position="1329"/>
    </location>
</feature>
<feature type="region of interest" description="Disordered" evidence="6">
    <location>
        <begin position="591"/>
        <end position="680"/>
    </location>
</feature>
<dbReference type="InterPro" id="IPR013083">
    <property type="entry name" value="Znf_RING/FYVE/PHD"/>
</dbReference>
<feature type="region of interest" description="Disordered" evidence="6">
    <location>
        <begin position="909"/>
        <end position="971"/>
    </location>
</feature>
<dbReference type="Gene3D" id="3.60.10.10">
    <property type="entry name" value="Endonuclease/exonuclease/phosphatase"/>
    <property type="match status" value="1"/>
</dbReference>
<feature type="compositionally biased region" description="Acidic residues" evidence="6">
    <location>
        <begin position="621"/>
        <end position="633"/>
    </location>
</feature>
<dbReference type="InterPro" id="IPR052819">
    <property type="entry name" value="Chromatin_regulatory_protein"/>
</dbReference>
<proteinExistence type="inferred from homology"/>
<evidence type="ECO:0000256" key="3">
    <source>
        <dbReference type="ARBA" id="ARBA00022771"/>
    </source>
</evidence>
<evidence type="ECO:0000256" key="4">
    <source>
        <dbReference type="ARBA" id="ARBA00022833"/>
    </source>
</evidence>
<dbReference type="Gene3D" id="1.10.10.10">
    <property type="entry name" value="Winged helix-like DNA-binding domain superfamily/Winged helix DNA-binding domain"/>
    <property type="match status" value="1"/>
</dbReference>
<gene>
    <name evidence="8" type="ORF">K505DRAFT_345583</name>
</gene>
<feature type="compositionally biased region" description="Polar residues" evidence="6">
    <location>
        <begin position="944"/>
        <end position="953"/>
    </location>
</feature>
<evidence type="ECO:0000259" key="7">
    <source>
        <dbReference type="PROSITE" id="PS50016"/>
    </source>
</evidence>
<keyword evidence="3 5" id="KW-0863">Zinc-finger</keyword>
<feature type="compositionally biased region" description="Polar residues" evidence="6">
    <location>
        <begin position="1204"/>
        <end position="1219"/>
    </location>
</feature>
<dbReference type="PROSITE" id="PS50016">
    <property type="entry name" value="ZF_PHD_2"/>
    <property type="match status" value="1"/>
</dbReference>
<dbReference type="Gene3D" id="3.90.230.10">
    <property type="entry name" value="Creatinase/methionine aminopeptidase superfamily"/>
    <property type="match status" value="1"/>
</dbReference>
<dbReference type="PANTHER" id="PTHR47636:SF1">
    <property type="entry name" value="TRANSCRIPTIONAL REGULATORY PROTEIN RCO1"/>
    <property type="match status" value="1"/>
</dbReference>
<dbReference type="CDD" id="cd09083">
    <property type="entry name" value="EEP-1"/>
    <property type="match status" value="1"/>
</dbReference>
<dbReference type="GO" id="GO:0008270">
    <property type="term" value="F:zinc ion binding"/>
    <property type="evidence" value="ECO:0007669"/>
    <property type="project" value="UniProtKB-KW"/>
</dbReference>
<dbReference type="InterPro" id="IPR036691">
    <property type="entry name" value="Endo/exonu/phosph_ase_sf"/>
</dbReference>
<dbReference type="FunFam" id="1.10.10.10:FF:000029">
    <property type="entry name" value="Proliferation-associated 2G4, a"/>
    <property type="match status" value="1"/>
</dbReference>
<dbReference type="EMBL" id="MU001756">
    <property type="protein sequence ID" value="KAF2799916.1"/>
    <property type="molecule type" value="Genomic_DNA"/>
</dbReference>
<dbReference type="GO" id="GO:0032221">
    <property type="term" value="C:Rpd3S complex"/>
    <property type="evidence" value="ECO:0007669"/>
    <property type="project" value="TreeGrafter"/>
</dbReference>
<dbReference type="FunFam" id="3.90.230.10:FF:000016">
    <property type="entry name" value="Putative curved dna-binding protein"/>
    <property type="match status" value="1"/>
</dbReference>
<keyword evidence="4" id="KW-0862">Zinc</keyword>
<evidence type="ECO:0000256" key="6">
    <source>
        <dbReference type="SAM" id="MobiDB-lite"/>
    </source>
</evidence>
<dbReference type="SUPFAM" id="SSF56219">
    <property type="entry name" value="DNase I-like"/>
    <property type="match status" value="1"/>
</dbReference>
<dbReference type="InterPro" id="IPR019786">
    <property type="entry name" value="Zinc_finger_PHD-type_CS"/>
</dbReference>
<dbReference type="SUPFAM" id="SSF57903">
    <property type="entry name" value="FYVE/PHD zinc finger"/>
    <property type="match status" value="2"/>
</dbReference>
<dbReference type="InterPro" id="IPR036390">
    <property type="entry name" value="WH_DNA-bd_sf"/>
</dbReference>
<feature type="region of interest" description="Disordered" evidence="6">
    <location>
        <begin position="987"/>
        <end position="1057"/>
    </location>
</feature>
<evidence type="ECO:0000256" key="2">
    <source>
        <dbReference type="ARBA" id="ARBA00022723"/>
    </source>
</evidence>
<feature type="compositionally biased region" description="Basic and acidic residues" evidence="6">
    <location>
        <begin position="909"/>
        <end position="932"/>
    </location>
</feature>
<keyword evidence="9" id="KW-1185">Reference proteome</keyword>
<organism evidence="8 9">
    <name type="scientific">Melanomma pulvis-pyrius CBS 109.77</name>
    <dbReference type="NCBI Taxonomy" id="1314802"/>
    <lineage>
        <taxon>Eukaryota</taxon>
        <taxon>Fungi</taxon>
        <taxon>Dikarya</taxon>
        <taxon>Ascomycota</taxon>
        <taxon>Pezizomycotina</taxon>
        <taxon>Dothideomycetes</taxon>
        <taxon>Pleosporomycetidae</taxon>
        <taxon>Pleosporales</taxon>
        <taxon>Melanommataceae</taxon>
        <taxon>Melanomma</taxon>
    </lineage>
</organism>
<dbReference type="Proteomes" id="UP000799757">
    <property type="component" value="Unassembled WGS sequence"/>
</dbReference>
<feature type="compositionally biased region" description="Low complexity" evidence="6">
    <location>
        <begin position="637"/>
        <end position="651"/>
    </location>
</feature>
<comment type="similarity">
    <text evidence="1">Belongs to the peptidase M24 family.</text>
</comment>
<dbReference type="InterPro" id="IPR011011">
    <property type="entry name" value="Znf_FYVE_PHD"/>
</dbReference>
<feature type="compositionally biased region" description="Polar residues" evidence="6">
    <location>
        <begin position="794"/>
        <end position="817"/>
    </location>
</feature>
<dbReference type="InterPro" id="IPR036388">
    <property type="entry name" value="WH-like_DNA-bd_sf"/>
</dbReference>
<keyword evidence="2" id="KW-0479">Metal-binding</keyword>
<dbReference type="SMART" id="SM00249">
    <property type="entry name" value="PHD"/>
    <property type="match status" value="2"/>
</dbReference>
<dbReference type="Pfam" id="PF00628">
    <property type="entry name" value="PHD"/>
    <property type="match status" value="1"/>
</dbReference>
<feature type="region of interest" description="Disordered" evidence="6">
    <location>
        <begin position="1086"/>
        <end position="1282"/>
    </location>
</feature>
<accession>A0A6A6XTK8</accession>
<evidence type="ECO:0000256" key="5">
    <source>
        <dbReference type="PROSITE-ProRule" id="PRU00146"/>
    </source>
</evidence>
<feature type="region of interest" description="Disordered" evidence="6">
    <location>
        <begin position="692"/>
        <end position="831"/>
    </location>
</feature>
<evidence type="ECO:0000313" key="9">
    <source>
        <dbReference type="Proteomes" id="UP000799757"/>
    </source>
</evidence>
<dbReference type="GO" id="GO:0006357">
    <property type="term" value="P:regulation of transcription by RNA polymerase II"/>
    <property type="evidence" value="ECO:0007669"/>
    <property type="project" value="TreeGrafter"/>
</dbReference>
<sequence>MKSTAQLPIRLLTHNIRYATTSPFIGEKPWADRRPLLLAELTFNTLYNPEAFICLQEVLHQQLLDIMSGLNETNEGEWAYIGVGRDDGEQAGEYSPIVYQPRIWKLKEWKTVWLSETPEKPGKGWDAASVRIVTVGRWRHRESGKSVVGMCTHFDDQGVKSRRESAKLVLQVVDEATRDKTNTTTDRVPVFLAGDLNSEPNEEAYQILNGGDSLLQDVQELNFTLSNPDTLTKYKVAAQISQKVLQEVSGWCVEGAKIVELCERGDKLLEEEVGKVYKGKTPRVPKGIGHCTTVSPSSYITPYTPLKTDAEEAETTLKGGECVKIQLGAQVDGLCAIVCDSIIVPAEKDAGGEISGREADLLLATHYANELLLRLMVPPGLVPHGTEEEQKKAGAQKPPTQSKMTQLLEKVVKAYDCNLVESTTIWLFEHNEIEAKKKIILAPGESVKGEGIPEVGEVWGVEMGVSLGGGKVKNISNRATLHRRTATTYGLKRPTSRALLSEVVKKFGTFPFSLRQLEDEKAAKVGVVECVRGGVLRQYEVVGDKDNDPVARLFTTVAITKNGLTRLAAPPTPDLSKFKTDKKITDEEVLKILEQPLGKPTSDKKKNRKKKKKPTKKAEAAADEEEEEESSDEEQSRTSTPYDTPTDTPPLDSEPKRGKTQISLDDWIEPALKNPTPSFEEHGFARHGVLENMAPLGMPPSNRMKQQLRAARDSIGRSSFFGKKTNVLSGEEGASTPEMTPAPELEREDSERLDEEDLPSAFAPRDDDEDDEYVPKKSKGKANVAKTPVRGKTPVQNKTPTHSKTPVRNGTSRTPTALPSPAIQNAPPHPFDEVTRQRTTIAVNYAIDRSNTHGKRSLGMAIRQFWLDSDSDAGIAETLHAVMQKSHTAQQYAQFRNYIKTKKKKFKKELRAQKTREEQEAREAQEALKAQEAEDSIESPSFPPNSEVTAQEARQTEPFTKAVSAVQESESAAPAILQTADVTMHDHDDVPHIGISSIEPAPTPVENHPLSTVPALPTSSKSSSPPATEMPSKSPRLSTNAHTPAPKTPDSADSDLSDVNEEIVQNGPPEPVQVNGNDAAVIPKKAKNAALARAGKKSRANSVKPPGKYEKKPPPSAEETAEQLRLQRRRQEMVEQQASSLEFDPPTSDIRFDDEMLETESLTESQIAVGPPVDTNQPRRPGRLPRNSNGVNSIIGKRLRGGSAQPSPQLESAASTRPSTPAIAPPFPKRLKLNNGQAARTKRSPVKNRDGPIAGIPHLGGGGSRHSGPDDNAPGSPPSESDDLCAACKGAGEFVCCDNCPRVFHFLCCDPPRDAAPTGSFSCFECAVEHKPAEEPADSYSFFGPLFKQLEHTNTRAFALPSDVQNYFETVSARPDGSYFEDSKKFPLSKNSGYGYQKPDYLKMTDGDHKAILCAQCGKSSGGKRQMLKCDFCHTYWHLDCCDPPLANPPHISLDAAQRDAWKCPRHIDHDLRSGLLLQNDLNEAHDKDVTMVDAPRAVRRARKVRTPRNAEVIEPTFSRGMRNNGLINILNNSDDDTDGEGNYVFANEDSRDLNSKVFRVPEKGVVLDFLSKVKHGRIEQQKEAHRAAKAAKKRKASMMQFAARPIEQQQAALNLAQLANREKDIGMNDYSVDALVLSLTAEAPKEVVSAISNAGPPPTTSRERTELLKLQELINRRLAAYA</sequence>
<feature type="compositionally biased region" description="Basic residues" evidence="6">
    <location>
        <begin position="605"/>
        <end position="615"/>
    </location>
</feature>
<dbReference type="FunFam" id="3.30.40.10:FF:000748">
    <property type="entry name" value="PHD finger domain protein, putative"/>
    <property type="match status" value="1"/>
</dbReference>
<dbReference type="PANTHER" id="PTHR47636">
    <property type="entry name" value="TRANSCRIPTIONAL REGULATORY PROTEIN RCO1"/>
    <property type="match status" value="1"/>
</dbReference>
<dbReference type="PROSITE" id="PS01359">
    <property type="entry name" value="ZF_PHD_1"/>
    <property type="match status" value="1"/>
</dbReference>
<feature type="compositionally biased region" description="Acidic residues" evidence="6">
    <location>
        <begin position="746"/>
        <end position="758"/>
    </location>
</feature>
<reference evidence="8" key="1">
    <citation type="journal article" date="2020" name="Stud. Mycol.">
        <title>101 Dothideomycetes genomes: a test case for predicting lifestyles and emergence of pathogens.</title>
        <authorList>
            <person name="Haridas S."/>
            <person name="Albert R."/>
            <person name="Binder M."/>
            <person name="Bloem J."/>
            <person name="Labutti K."/>
            <person name="Salamov A."/>
            <person name="Andreopoulos B."/>
            <person name="Baker S."/>
            <person name="Barry K."/>
            <person name="Bills G."/>
            <person name="Bluhm B."/>
            <person name="Cannon C."/>
            <person name="Castanera R."/>
            <person name="Culley D."/>
            <person name="Daum C."/>
            <person name="Ezra D."/>
            <person name="Gonzalez J."/>
            <person name="Henrissat B."/>
            <person name="Kuo A."/>
            <person name="Liang C."/>
            <person name="Lipzen A."/>
            <person name="Lutzoni F."/>
            <person name="Magnuson J."/>
            <person name="Mondo S."/>
            <person name="Nolan M."/>
            <person name="Ohm R."/>
            <person name="Pangilinan J."/>
            <person name="Park H.-J."/>
            <person name="Ramirez L."/>
            <person name="Alfaro M."/>
            <person name="Sun H."/>
            <person name="Tritt A."/>
            <person name="Yoshinaga Y."/>
            <person name="Zwiers L.-H."/>
            <person name="Turgeon B."/>
            <person name="Goodwin S."/>
            <person name="Spatafora J."/>
            <person name="Crous P."/>
            <person name="Grigoriev I."/>
        </authorList>
    </citation>
    <scope>NUCLEOTIDE SEQUENCE</scope>
    <source>
        <strain evidence="8">CBS 109.77</strain>
    </source>
</reference>